<keyword evidence="8" id="KW-0137">Centromere</keyword>
<evidence type="ECO:0000256" key="4">
    <source>
        <dbReference type="ARBA" id="ARBA00016402"/>
    </source>
</evidence>
<gene>
    <name evidence="12" type="ORF">JD844_027027</name>
</gene>
<evidence type="ECO:0000256" key="2">
    <source>
        <dbReference type="ARBA" id="ARBA00004584"/>
    </source>
</evidence>
<dbReference type="Proteomes" id="UP000826234">
    <property type="component" value="Unassembled WGS sequence"/>
</dbReference>
<protein>
    <recommendedName>
        <fullName evidence="4">Centromere protein U</fullName>
    </recommendedName>
    <alternativeName>
        <fullName evidence="9">MLF1-interacting protein</fullName>
    </alternativeName>
</protein>
<reference evidence="12 13" key="1">
    <citation type="journal article" date="2022" name="Gigascience">
        <title>A chromosome-level genome assembly and annotation of the desert horned lizard, Phrynosoma platyrhinos, provides insight into chromosomal rearrangements among reptiles.</title>
        <authorList>
            <person name="Koochekian N."/>
            <person name="Ascanio A."/>
            <person name="Farleigh K."/>
            <person name="Card D.C."/>
            <person name="Schield D.R."/>
            <person name="Castoe T.A."/>
            <person name="Jezkova T."/>
        </authorList>
    </citation>
    <scope>NUCLEOTIDE SEQUENCE [LARGE SCALE GENOMIC DNA]</scope>
    <source>
        <strain evidence="12">NK-2021</strain>
    </source>
</reference>
<evidence type="ECO:0000313" key="12">
    <source>
        <dbReference type="EMBL" id="KAH0616135.1"/>
    </source>
</evidence>
<evidence type="ECO:0000256" key="3">
    <source>
        <dbReference type="ARBA" id="ARBA00010440"/>
    </source>
</evidence>
<dbReference type="PANTHER" id="PTHR32222">
    <property type="entry name" value="CENTROMERE PROTEIN U"/>
    <property type="match status" value="1"/>
</dbReference>
<evidence type="ECO:0000256" key="1">
    <source>
        <dbReference type="ARBA" id="ARBA00004123"/>
    </source>
</evidence>
<evidence type="ECO:0000256" key="6">
    <source>
        <dbReference type="ARBA" id="ARBA00023054"/>
    </source>
</evidence>
<evidence type="ECO:0000256" key="11">
    <source>
        <dbReference type="SAM" id="MobiDB-lite"/>
    </source>
</evidence>
<evidence type="ECO:0000256" key="8">
    <source>
        <dbReference type="ARBA" id="ARBA00023328"/>
    </source>
</evidence>
<evidence type="ECO:0000256" key="5">
    <source>
        <dbReference type="ARBA" id="ARBA00022454"/>
    </source>
</evidence>
<accession>A0ABQ7SFK8</accession>
<dbReference type="PANTHER" id="PTHR32222:SF1">
    <property type="entry name" value="CENTROMERE PROTEIN U"/>
    <property type="match status" value="1"/>
</dbReference>
<comment type="caution">
    <text evidence="12">The sequence shown here is derived from an EMBL/GenBank/DDBJ whole genome shotgun (WGS) entry which is preliminary data.</text>
</comment>
<proteinExistence type="inferred from homology"/>
<dbReference type="Pfam" id="PF13097">
    <property type="entry name" value="CENP-U"/>
    <property type="match status" value="1"/>
</dbReference>
<feature type="region of interest" description="Disordered" evidence="11">
    <location>
        <begin position="1"/>
        <end position="23"/>
    </location>
</feature>
<keyword evidence="13" id="KW-1185">Reference proteome</keyword>
<feature type="compositionally biased region" description="Basic residues" evidence="11">
    <location>
        <begin position="1"/>
        <end position="11"/>
    </location>
</feature>
<keyword evidence="5" id="KW-0158">Chromosome</keyword>
<comment type="subcellular location">
    <subcellularLocation>
        <location evidence="2">Chromosome</location>
        <location evidence="2">Centromere</location>
    </subcellularLocation>
    <subcellularLocation>
        <location evidence="1">Nucleus</location>
    </subcellularLocation>
</comment>
<feature type="coiled-coil region" evidence="10">
    <location>
        <begin position="105"/>
        <end position="169"/>
    </location>
</feature>
<evidence type="ECO:0000256" key="10">
    <source>
        <dbReference type="SAM" id="Coils"/>
    </source>
</evidence>
<evidence type="ECO:0000256" key="7">
    <source>
        <dbReference type="ARBA" id="ARBA00023242"/>
    </source>
</evidence>
<keyword evidence="6 10" id="KW-0175">Coiled coil</keyword>
<dbReference type="EMBL" id="JAIPUX010005290">
    <property type="protein sequence ID" value="KAH0616135.1"/>
    <property type="molecule type" value="Genomic_DNA"/>
</dbReference>
<dbReference type="InterPro" id="IPR025214">
    <property type="entry name" value="CENP-U"/>
</dbReference>
<sequence length="219" mass="25596">MSGKSERKKKKALPEMEDDDHSGDPHLFKVWISKGQKKGARRITENDVILNEFEKVTAKYKEGVELKICREAIDNFSNGFRDHLINTISGAEELKNTKLKNMKMVRETNKKRQRLIEVKEELIRTEPQLKKLQREHAELKEKLSSLRNAVKLVTDLKDLQRKYVNERKENPQENVVYGISSFPALLVESQRILRAEGHFRNINTKLQQALNVQKRTNHI</sequence>
<evidence type="ECO:0000256" key="9">
    <source>
        <dbReference type="ARBA" id="ARBA00031456"/>
    </source>
</evidence>
<name>A0ABQ7SFK8_PHRPL</name>
<organism evidence="12 13">
    <name type="scientific">Phrynosoma platyrhinos</name>
    <name type="common">Desert horned lizard</name>
    <dbReference type="NCBI Taxonomy" id="52577"/>
    <lineage>
        <taxon>Eukaryota</taxon>
        <taxon>Metazoa</taxon>
        <taxon>Chordata</taxon>
        <taxon>Craniata</taxon>
        <taxon>Vertebrata</taxon>
        <taxon>Euteleostomi</taxon>
        <taxon>Lepidosauria</taxon>
        <taxon>Squamata</taxon>
        <taxon>Bifurcata</taxon>
        <taxon>Unidentata</taxon>
        <taxon>Episquamata</taxon>
        <taxon>Toxicofera</taxon>
        <taxon>Iguania</taxon>
        <taxon>Phrynosomatidae</taxon>
        <taxon>Phrynosomatinae</taxon>
        <taxon>Phrynosoma</taxon>
    </lineage>
</organism>
<comment type="similarity">
    <text evidence="3">Belongs to the CENP-U/AME1 family.</text>
</comment>
<evidence type="ECO:0000313" key="13">
    <source>
        <dbReference type="Proteomes" id="UP000826234"/>
    </source>
</evidence>
<keyword evidence="7" id="KW-0539">Nucleus</keyword>